<dbReference type="CDD" id="cd01650">
    <property type="entry name" value="RT_nLTR_like"/>
    <property type="match status" value="1"/>
</dbReference>
<name>A0A438JKC4_VITVI</name>
<keyword evidence="1" id="KW-0732">Signal</keyword>
<protein>
    <recommendedName>
        <fullName evidence="2">Reverse transcriptase domain-containing protein</fullName>
    </recommendedName>
</protein>
<gene>
    <name evidence="3" type="ORF">CK203_015315</name>
</gene>
<sequence length="370" mass="41809">MCGRGARSWVQILLLVKYLDLHGASCYGHGQHPKVWVSMESFKSLTMECFLGYKKKKKKKEVYTYLFATSDWKPGLSGLFFERLEDLVVVGLEKPFTEEEVFGALSGFSGGKAPSPNGFSMAFCLNATFLVLVLKKGGMEDLRDFRPISLVGGLYKWLTKVLANRQIMDVVLIANEVMDIEKVYDHVDCSFLLSVIEKMGFGEKCSRGLRQGDLLSPYVFVIAMEALNCLLKSAICGGFLLAYQVRDRGGDGVMASHLLFADDTLVFCEARDEHMVFLCWLLMWFEAISRLRVNMDKSKLIPVGRVENVEDLASELGCKVGCLLSTYLGMSLGPPFKSVVAWDGIKKRFRKRLAMWWRQYISKRRRGESP</sequence>
<dbReference type="AlphaFoldDB" id="A0A438JKC4"/>
<dbReference type="PANTHER" id="PTHR46890:SF50">
    <property type="entry name" value="RNA-DIRECTED DNA POLYMERASE, EUKARYOTA, REVERSE TRANSCRIPTASE ZINC-BINDING DOMAIN PROTEIN-RELATED"/>
    <property type="match status" value="1"/>
</dbReference>
<evidence type="ECO:0000256" key="1">
    <source>
        <dbReference type="SAM" id="SignalP"/>
    </source>
</evidence>
<accession>A0A438JKC4</accession>
<dbReference type="SUPFAM" id="SSF56672">
    <property type="entry name" value="DNA/RNA polymerases"/>
    <property type="match status" value="1"/>
</dbReference>
<organism evidence="3 4">
    <name type="scientific">Vitis vinifera</name>
    <name type="common">Grape</name>
    <dbReference type="NCBI Taxonomy" id="29760"/>
    <lineage>
        <taxon>Eukaryota</taxon>
        <taxon>Viridiplantae</taxon>
        <taxon>Streptophyta</taxon>
        <taxon>Embryophyta</taxon>
        <taxon>Tracheophyta</taxon>
        <taxon>Spermatophyta</taxon>
        <taxon>Magnoliopsida</taxon>
        <taxon>eudicotyledons</taxon>
        <taxon>Gunneridae</taxon>
        <taxon>Pentapetalae</taxon>
        <taxon>rosids</taxon>
        <taxon>Vitales</taxon>
        <taxon>Vitaceae</taxon>
        <taxon>Viteae</taxon>
        <taxon>Vitis</taxon>
    </lineage>
</organism>
<dbReference type="InterPro" id="IPR000477">
    <property type="entry name" value="RT_dom"/>
</dbReference>
<dbReference type="Proteomes" id="UP000288805">
    <property type="component" value="Unassembled WGS sequence"/>
</dbReference>
<feature type="domain" description="Reverse transcriptase" evidence="2">
    <location>
        <begin position="178"/>
        <end position="301"/>
    </location>
</feature>
<evidence type="ECO:0000313" key="3">
    <source>
        <dbReference type="EMBL" id="RVX09405.1"/>
    </source>
</evidence>
<proteinExistence type="predicted"/>
<feature type="chain" id="PRO_5018995705" description="Reverse transcriptase domain-containing protein" evidence="1">
    <location>
        <begin position="27"/>
        <end position="370"/>
    </location>
</feature>
<dbReference type="InterPro" id="IPR052343">
    <property type="entry name" value="Retrotransposon-Effector_Assoc"/>
</dbReference>
<comment type="caution">
    <text evidence="3">The sequence shown here is derived from an EMBL/GenBank/DDBJ whole genome shotgun (WGS) entry which is preliminary data.</text>
</comment>
<dbReference type="EMBL" id="QGNW01000038">
    <property type="protein sequence ID" value="RVX09405.1"/>
    <property type="molecule type" value="Genomic_DNA"/>
</dbReference>
<feature type="signal peptide" evidence="1">
    <location>
        <begin position="1"/>
        <end position="26"/>
    </location>
</feature>
<dbReference type="Pfam" id="PF00078">
    <property type="entry name" value="RVT_1"/>
    <property type="match status" value="1"/>
</dbReference>
<evidence type="ECO:0000313" key="4">
    <source>
        <dbReference type="Proteomes" id="UP000288805"/>
    </source>
</evidence>
<dbReference type="InterPro" id="IPR043502">
    <property type="entry name" value="DNA/RNA_pol_sf"/>
</dbReference>
<reference evidence="3 4" key="1">
    <citation type="journal article" date="2018" name="PLoS Genet.">
        <title>Population sequencing reveals clonal diversity and ancestral inbreeding in the grapevine cultivar Chardonnay.</title>
        <authorList>
            <person name="Roach M.J."/>
            <person name="Johnson D.L."/>
            <person name="Bohlmann J."/>
            <person name="van Vuuren H.J."/>
            <person name="Jones S.J."/>
            <person name="Pretorius I.S."/>
            <person name="Schmidt S.A."/>
            <person name="Borneman A.R."/>
        </authorList>
    </citation>
    <scope>NUCLEOTIDE SEQUENCE [LARGE SCALE GENOMIC DNA]</scope>
    <source>
        <strain evidence="4">cv. Chardonnay</strain>
        <tissue evidence="3">Leaf</tissue>
    </source>
</reference>
<dbReference type="PANTHER" id="PTHR46890">
    <property type="entry name" value="NON-LTR RETROLELEMENT REVERSE TRANSCRIPTASE-LIKE PROTEIN-RELATED"/>
    <property type="match status" value="1"/>
</dbReference>
<evidence type="ECO:0000259" key="2">
    <source>
        <dbReference type="Pfam" id="PF00078"/>
    </source>
</evidence>